<dbReference type="AlphaFoldDB" id="A0A6J7KS73"/>
<name>A0A6J7KS73_9ZZZZ</name>
<proteinExistence type="predicted"/>
<feature type="transmembrane region" description="Helical" evidence="8">
    <location>
        <begin position="207"/>
        <end position="233"/>
    </location>
</feature>
<dbReference type="EMBL" id="CAFBOZ010000389">
    <property type="protein sequence ID" value="CAB5027094.1"/>
    <property type="molecule type" value="Genomic_DNA"/>
</dbReference>
<evidence type="ECO:0000256" key="4">
    <source>
        <dbReference type="ARBA" id="ARBA00022519"/>
    </source>
</evidence>
<evidence type="ECO:0000313" key="10">
    <source>
        <dbReference type="EMBL" id="CAB4959328.1"/>
    </source>
</evidence>
<evidence type="ECO:0000256" key="6">
    <source>
        <dbReference type="ARBA" id="ARBA00022989"/>
    </source>
</evidence>
<dbReference type="PROSITE" id="PS50928">
    <property type="entry name" value="ABC_TM1"/>
    <property type="match status" value="1"/>
</dbReference>
<dbReference type="InterPro" id="IPR035906">
    <property type="entry name" value="MetI-like_sf"/>
</dbReference>
<evidence type="ECO:0000256" key="8">
    <source>
        <dbReference type="SAM" id="Phobius"/>
    </source>
</evidence>
<evidence type="ECO:0000259" key="9">
    <source>
        <dbReference type="PROSITE" id="PS50928"/>
    </source>
</evidence>
<evidence type="ECO:0000256" key="3">
    <source>
        <dbReference type="ARBA" id="ARBA00022475"/>
    </source>
</evidence>
<sequence length="287" mass="29565">MTAGAEAGAPTGRNVASRALTVLGVGGTVALVILVVMLLSAVLAPWLAPYDPNYPDLMASLQGPSAAHPLGTDALGRDLLSRLMFGGRTTLLGPLLVIGISTFVGCCLAFTASWRGGLTDAVISRLIEVLFSIPSIVFALVAVAVLGVGLLPVVAGLIIAYTPYVARVMRGAALRERRLPYISAVWIQGRSGPSITTWQLVPNLRPLIVAQAVSALGFAVVDVAAVSFLGLGVQPPTPDWGLMVKSGLDSALRGQPTEVIVASLAIVLFVGAVTVVGDRLGRGVTGR</sequence>
<dbReference type="EMBL" id="CAFBNF010000267">
    <property type="protein sequence ID" value="CAB4959328.1"/>
    <property type="molecule type" value="Genomic_DNA"/>
</dbReference>
<feature type="transmembrane region" description="Helical" evidence="8">
    <location>
        <begin position="126"/>
        <end position="144"/>
    </location>
</feature>
<dbReference type="Gene3D" id="1.10.3720.10">
    <property type="entry name" value="MetI-like"/>
    <property type="match status" value="1"/>
</dbReference>
<comment type="subcellular location">
    <subcellularLocation>
        <location evidence="1">Cell inner membrane</location>
        <topology evidence="1">Multi-pass membrane protein</topology>
    </subcellularLocation>
</comment>
<keyword evidence="2" id="KW-0813">Transport</keyword>
<keyword evidence="3" id="KW-1003">Cell membrane</keyword>
<feature type="transmembrane region" description="Helical" evidence="8">
    <location>
        <begin position="150"/>
        <end position="169"/>
    </location>
</feature>
<evidence type="ECO:0000256" key="2">
    <source>
        <dbReference type="ARBA" id="ARBA00022448"/>
    </source>
</evidence>
<dbReference type="InterPro" id="IPR050366">
    <property type="entry name" value="BP-dependent_transpt_permease"/>
</dbReference>
<organism evidence="10">
    <name type="scientific">freshwater metagenome</name>
    <dbReference type="NCBI Taxonomy" id="449393"/>
    <lineage>
        <taxon>unclassified sequences</taxon>
        <taxon>metagenomes</taxon>
        <taxon>ecological metagenomes</taxon>
    </lineage>
</organism>
<keyword evidence="7 8" id="KW-0472">Membrane</keyword>
<evidence type="ECO:0000256" key="7">
    <source>
        <dbReference type="ARBA" id="ARBA00023136"/>
    </source>
</evidence>
<feature type="transmembrane region" description="Helical" evidence="8">
    <location>
        <begin position="91"/>
        <end position="114"/>
    </location>
</feature>
<evidence type="ECO:0000256" key="5">
    <source>
        <dbReference type="ARBA" id="ARBA00022692"/>
    </source>
</evidence>
<dbReference type="InterPro" id="IPR025966">
    <property type="entry name" value="OppC_N"/>
</dbReference>
<feature type="transmembrane region" description="Helical" evidence="8">
    <location>
        <begin position="20"/>
        <end position="48"/>
    </location>
</feature>
<dbReference type="PANTHER" id="PTHR43386">
    <property type="entry name" value="OLIGOPEPTIDE TRANSPORT SYSTEM PERMEASE PROTEIN APPC"/>
    <property type="match status" value="1"/>
</dbReference>
<dbReference type="PANTHER" id="PTHR43386:SF5">
    <property type="entry name" value="PUTRESCINE EXPORT SYSTEM PERMEASE PROTEIN SAPC"/>
    <property type="match status" value="1"/>
</dbReference>
<dbReference type="CDD" id="cd06261">
    <property type="entry name" value="TM_PBP2"/>
    <property type="match status" value="1"/>
</dbReference>
<dbReference type="GO" id="GO:0005886">
    <property type="term" value="C:plasma membrane"/>
    <property type="evidence" value="ECO:0007669"/>
    <property type="project" value="UniProtKB-SubCell"/>
</dbReference>
<dbReference type="Pfam" id="PF12911">
    <property type="entry name" value="OppC_N"/>
    <property type="match status" value="1"/>
</dbReference>
<keyword evidence="5 8" id="KW-0812">Transmembrane</keyword>
<dbReference type="GO" id="GO:0055085">
    <property type="term" value="P:transmembrane transport"/>
    <property type="evidence" value="ECO:0007669"/>
    <property type="project" value="InterPro"/>
</dbReference>
<evidence type="ECO:0000256" key="1">
    <source>
        <dbReference type="ARBA" id="ARBA00004429"/>
    </source>
</evidence>
<dbReference type="InterPro" id="IPR000515">
    <property type="entry name" value="MetI-like"/>
</dbReference>
<keyword evidence="6 8" id="KW-1133">Transmembrane helix</keyword>
<protein>
    <submittedName>
        <fullName evidence="10">Unannotated protein</fullName>
    </submittedName>
</protein>
<gene>
    <name evidence="10" type="ORF">UFOPK3773_01892</name>
    <name evidence="11" type="ORF">UFOPK3992_02068</name>
</gene>
<accession>A0A6J7KS73</accession>
<evidence type="ECO:0000313" key="11">
    <source>
        <dbReference type="EMBL" id="CAB5027094.1"/>
    </source>
</evidence>
<reference evidence="10" key="1">
    <citation type="submission" date="2020-05" db="EMBL/GenBank/DDBJ databases">
        <authorList>
            <person name="Chiriac C."/>
            <person name="Salcher M."/>
            <person name="Ghai R."/>
            <person name="Kavagutti S V."/>
        </authorList>
    </citation>
    <scope>NUCLEOTIDE SEQUENCE</scope>
</reference>
<dbReference type="Pfam" id="PF00528">
    <property type="entry name" value="BPD_transp_1"/>
    <property type="match status" value="1"/>
</dbReference>
<feature type="domain" description="ABC transmembrane type-1" evidence="9">
    <location>
        <begin position="87"/>
        <end position="277"/>
    </location>
</feature>
<feature type="transmembrane region" description="Helical" evidence="8">
    <location>
        <begin position="259"/>
        <end position="277"/>
    </location>
</feature>
<dbReference type="SUPFAM" id="SSF161098">
    <property type="entry name" value="MetI-like"/>
    <property type="match status" value="1"/>
</dbReference>
<keyword evidence="4" id="KW-0997">Cell inner membrane</keyword>